<sequence>MAVAGTALAAWAAAAVVVDAPVRSSTVAEAAPVPVAERADGVRWEWDADGPVRDVRAAGTGVVVAGRDGVTALDGVTGAPRWAFARAGARVADLVVSPDRRAVVVVHEGAASQVAVVTALDALTGARRWETALDRRPDLLVTDTVVALARYERPDDDGQHPLRAHLSAHDVDTGAAAWTWESPAGCGSSLVRSLAAVRVVPVETECPDGASLHGVDERTGQDAWSLPVRPFSTALSDYALRATGDGALLVTAGAGTSHVVVEAATGRIAARLETEDFPLPAPDGRVQLLGGDPEHVVAAVDGSGAILPVPPGCAREAAAAVSSTAVLRLCRGERFLDLQVDAGAPVPLGLLPGDPFAGLDLLRDAFVVPAPGAVVVAVASSHGTVVGLG</sequence>
<organism evidence="2 3">
    <name type="scientific">Pseudonocardia hierapolitana</name>
    <dbReference type="NCBI Taxonomy" id="1128676"/>
    <lineage>
        <taxon>Bacteria</taxon>
        <taxon>Bacillati</taxon>
        <taxon>Actinomycetota</taxon>
        <taxon>Actinomycetes</taxon>
        <taxon>Pseudonocardiales</taxon>
        <taxon>Pseudonocardiaceae</taxon>
        <taxon>Pseudonocardia</taxon>
    </lineage>
</organism>
<name>A0A561T138_9PSEU</name>
<dbReference type="Proteomes" id="UP000321261">
    <property type="component" value="Unassembled WGS sequence"/>
</dbReference>
<reference evidence="2 3" key="1">
    <citation type="submission" date="2019-06" db="EMBL/GenBank/DDBJ databases">
        <title>Sequencing the genomes of 1000 actinobacteria strains.</title>
        <authorList>
            <person name="Klenk H.-P."/>
        </authorList>
    </citation>
    <scope>NUCLEOTIDE SEQUENCE [LARGE SCALE GENOMIC DNA]</scope>
    <source>
        <strain evidence="2 3">DSM 45671</strain>
    </source>
</reference>
<evidence type="ECO:0000313" key="2">
    <source>
        <dbReference type="EMBL" id="TWF80836.1"/>
    </source>
</evidence>
<keyword evidence="3" id="KW-1185">Reference proteome</keyword>
<comment type="caution">
    <text evidence="2">The sequence shown here is derived from an EMBL/GenBank/DDBJ whole genome shotgun (WGS) entry which is preliminary data.</text>
</comment>
<protein>
    <submittedName>
        <fullName evidence="2">Putative pyrroloquinoline-quinone binding quinoprotein</fullName>
    </submittedName>
</protein>
<proteinExistence type="predicted"/>
<feature type="domain" description="Pyrrolo-quinoline quinone repeat" evidence="1">
    <location>
        <begin position="111"/>
        <end position="286"/>
    </location>
</feature>
<dbReference type="InterPro" id="IPR015943">
    <property type="entry name" value="WD40/YVTN_repeat-like_dom_sf"/>
</dbReference>
<dbReference type="Pfam" id="PF13360">
    <property type="entry name" value="PQQ_2"/>
    <property type="match status" value="1"/>
</dbReference>
<dbReference type="InterPro" id="IPR011047">
    <property type="entry name" value="Quinoprotein_ADH-like_sf"/>
</dbReference>
<evidence type="ECO:0000313" key="3">
    <source>
        <dbReference type="Proteomes" id="UP000321261"/>
    </source>
</evidence>
<gene>
    <name evidence="2" type="ORF">FHX44_116779</name>
</gene>
<dbReference type="SUPFAM" id="SSF50998">
    <property type="entry name" value="Quinoprotein alcohol dehydrogenase-like"/>
    <property type="match status" value="1"/>
</dbReference>
<evidence type="ECO:0000259" key="1">
    <source>
        <dbReference type="Pfam" id="PF13360"/>
    </source>
</evidence>
<accession>A0A561T138</accession>
<dbReference type="AlphaFoldDB" id="A0A561T138"/>
<dbReference type="Gene3D" id="2.130.10.10">
    <property type="entry name" value="YVTN repeat-like/Quinoprotein amine dehydrogenase"/>
    <property type="match status" value="1"/>
</dbReference>
<dbReference type="InterPro" id="IPR002372">
    <property type="entry name" value="PQQ_rpt_dom"/>
</dbReference>
<dbReference type="EMBL" id="VIWU01000001">
    <property type="protein sequence ID" value="TWF80836.1"/>
    <property type="molecule type" value="Genomic_DNA"/>
</dbReference>